<evidence type="ECO:0000313" key="1">
    <source>
        <dbReference type="EMBL" id="QAB15118.1"/>
    </source>
</evidence>
<dbReference type="KEGG" id="htr:EPV75_05255"/>
<dbReference type="AlphaFoldDB" id="A0A410H2F0"/>
<accession>A0A410H2F0</accession>
<dbReference type="EMBL" id="CP035033">
    <property type="protein sequence ID" value="QAB15118.1"/>
    <property type="molecule type" value="Genomic_DNA"/>
</dbReference>
<dbReference type="Proteomes" id="UP000285478">
    <property type="component" value="Chromosome"/>
</dbReference>
<sequence>MSQVIRISDKLYDRLKSHAEGFDTPANVIEKILNTYEAKGFEPIKQVEQIKEAVNLEIDYSGLSEEQFKKELINSKHCFVTRYYTNGSQDTKHWKAKKFTTESSVSSNLRSGLLRGWREKGIFKAELFF</sequence>
<keyword evidence="2" id="KW-1185">Reference proteome</keyword>
<reference evidence="1 2" key="1">
    <citation type="journal article" date="2018" name="Environ. Microbiol.">
        <title>Genomes of ubiquitous marine and hypersaline Hydrogenovibrio, Thiomicrorhabdus and Thiomicrospira spp. encode a diversity of mechanisms to sustain chemolithoautotrophy in heterogeneous environments.</title>
        <authorList>
            <person name="Scott K.M."/>
            <person name="Williams J."/>
            <person name="Porter C.M.B."/>
            <person name="Russel S."/>
            <person name="Harmer T.L."/>
            <person name="Paul J.H."/>
            <person name="Antonen K.M."/>
            <person name="Bridges M.K."/>
            <person name="Camper G.J."/>
            <person name="Campla C.K."/>
            <person name="Casella L.G."/>
            <person name="Chase E."/>
            <person name="Conrad J.W."/>
            <person name="Cruz M.C."/>
            <person name="Dunlap D.S."/>
            <person name="Duran L."/>
            <person name="Fahsbender E.M."/>
            <person name="Goldsmith D.B."/>
            <person name="Keeley R.F."/>
            <person name="Kondoff M.R."/>
            <person name="Kussy B.I."/>
            <person name="Lane M.K."/>
            <person name="Lawler S."/>
            <person name="Leigh B.A."/>
            <person name="Lewis C."/>
            <person name="Lostal L.M."/>
            <person name="Marking D."/>
            <person name="Mancera P.A."/>
            <person name="McClenthan E.C."/>
            <person name="McIntyre E.A."/>
            <person name="Mine J.A."/>
            <person name="Modi S."/>
            <person name="Moore B.D."/>
            <person name="Morgan W.A."/>
            <person name="Nelson K.M."/>
            <person name="Nguyen K.N."/>
            <person name="Ogburn N."/>
            <person name="Parrino D.G."/>
            <person name="Pedapudi A.D."/>
            <person name="Pelham R.P."/>
            <person name="Preece A.M."/>
            <person name="Rampersad E.A."/>
            <person name="Richardson J.C."/>
            <person name="Rodgers C.M."/>
            <person name="Schaffer B.L."/>
            <person name="Sheridan N.E."/>
            <person name="Solone M.R."/>
            <person name="Staley Z.R."/>
            <person name="Tabuchi M."/>
            <person name="Waide R.J."/>
            <person name="Wanjugi P.W."/>
            <person name="Young S."/>
            <person name="Clum A."/>
            <person name="Daum C."/>
            <person name="Huntemann M."/>
            <person name="Ivanova N."/>
            <person name="Kyrpides N."/>
            <person name="Mikhailova N."/>
            <person name="Palaniappan K."/>
            <person name="Pillay M."/>
            <person name="Reddy T.B.K."/>
            <person name="Shapiro N."/>
            <person name="Stamatis D."/>
            <person name="Varghese N."/>
            <person name="Woyke T."/>
            <person name="Boden R."/>
            <person name="Freyermuth S.K."/>
            <person name="Kerfeld C.A."/>
        </authorList>
    </citation>
    <scope>NUCLEOTIDE SEQUENCE [LARGE SCALE GENOMIC DNA]</scope>
    <source>
        <strain evidence="1 2">JR-2</strain>
    </source>
</reference>
<name>A0A410H2F0_9GAMM</name>
<organism evidence="1 2">
    <name type="scientific">Hydrogenovibrio thermophilus</name>
    <dbReference type="NCBI Taxonomy" id="265883"/>
    <lineage>
        <taxon>Bacteria</taxon>
        <taxon>Pseudomonadati</taxon>
        <taxon>Pseudomonadota</taxon>
        <taxon>Gammaproteobacteria</taxon>
        <taxon>Thiotrichales</taxon>
        <taxon>Piscirickettsiaceae</taxon>
        <taxon>Hydrogenovibrio</taxon>
    </lineage>
</organism>
<proteinExistence type="predicted"/>
<evidence type="ECO:0000313" key="2">
    <source>
        <dbReference type="Proteomes" id="UP000285478"/>
    </source>
</evidence>
<protein>
    <submittedName>
        <fullName evidence="1">Uncharacterized protein</fullName>
    </submittedName>
</protein>
<dbReference type="RefSeq" id="WP_128384696.1">
    <property type="nucleotide sequence ID" value="NZ_CP035033.1"/>
</dbReference>
<gene>
    <name evidence="1" type="ORF">EPV75_05255</name>
</gene>